<dbReference type="EMBL" id="JADOUA010000001">
    <property type="protein sequence ID" value="MBG6090141.1"/>
    <property type="molecule type" value="Genomic_DNA"/>
</dbReference>
<dbReference type="InterPro" id="IPR011989">
    <property type="entry name" value="ARM-like"/>
</dbReference>
<dbReference type="InterPro" id="IPR016024">
    <property type="entry name" value="ARM-type_fold"/>
</dbReference>
<dbReference type="Gene3D" id="1.25.10.10">
    <property type="entry name" value="Leucine-rich Repeat Variant"/>
    <property type="match status" value="1"/>
</dbReference>
<dbReference type="RefSeq" id="WP_197012647.1">
    <property type="nucleotide sequence ID" value="NZ_BAABES010000021.1"/>
</dbReference>
<proteinExistence type="predicted"/>
<gene>
    <name evidence="1" type="ORF">IW256_004254</name>
</gene>
<name>A0A931GP23_9ACTN</name>
<accession>A0A931GP23</accession>
<evidence type="ECO:0008006" key="3">
    <source>
        <dbReference type="Google" id="ProtNLM"/>
    </source>
</evidence>
<dbReference type="AlphaFoldDB" id="A0A931GP23"/>
<organism evidence="1 2">
    <name type="scientific">Actinomadura viridis</name>
    <dbReference type="NCBI Taxonomy" id="58110"/>
    <lineage>
        <taxon>Bacteria</taxon>
        <taxon>Bacillati</taxon>
        <taxon>Actinomycetota</taxon>
        <taxon>Actinomycetes</taxon>
        <taxon>Streptosporangiales</taxon>
        <taxon>Thermomonosporaceae</taxon>
        <taxon>Actinomadura</taxon>
    </lineage>
</organism>
<keyword evidence="2" id="KW-1185">Reference proteome</keyword>
<comment type="caution">
    <text evidence="1">The sequence shown here is derived from an EMBL/GenBank/DDBJ whole genome shotgun (WGS) entry which is preliminary data.</text>
</comment>
<dbReference type="Pfam" id="PF13646">
    <property type="entry name" value="HEAT_2"/>
    <property type="match status" value="1"/>
</dbReference>
<sequence length="208" mass="22776">MSRSDDHFSTQRHVLRPETTVEHVDEFARGHSWPMVGVTERDRAAGTDGEVVWQADGYAAQGNRVLRSGSLHYVEDAMFGIGCVRFSGTPKAAVQSIAATAVQTLRPWTVGDLCQAFDGSPDPRARGQAALRLGLAAPAKPDQQVLRRIGAALADQDARVRYASIFAASYTRYEAFAPNLRAMAARDPEEFVRDRAAYALRSLDKVRA</sequence>
<evidence type="ECO:0000313" key="2">
    <source>
        <dbReference type="Proteomes" id="UP000614047"/>
    </source>
</evidence>
<protein>
    <recommendedName>
        <fullName evidence="3">HEAT repeat domain-containing protein</fullName>
    </recommendedName>
</protein>
<reference evidence="1" key="1">
    <citation type="submission" date="2020-11" db="EMBL/GenBank/DDBJ databases">
        <title>Sequencing the genomes of 1000 actinobacteria strains.</title>
        <authorList>
            <person name="Klenk H.-P."/>
        </authorList>
    </citation>
    <scope>NUCLEOTIDE SEQUENCE</scope>
    <source>
        <strain evidence="1">DSM 43175</strain>
    </source>
</reference>
<dbReference type="Proteomes" id="UP000614047">
    <property type="component" value="Unassembled WGS sequence"/>
</dbReference>
<evidence type="ECO:0000313" key="1">
    <source>
        <dbReference type="EMBL" id="MBG6090141.1"/>
    </source>
</evidence>
<dbReference type="SUPFAM" id="SSF48371">
    <property type="entry name" value="ARM repeat"/>
    <property type="match status" value="1"/>
</dbReference>